<dbReference type="EMBL" id="LITT01000058">
    <property type="protein sequence ID" value="OAA83594.1"/>
    <property type="molecule type" value="Genomic_DNA"/>
</dbReference>
<dbReference type="PATRIC" id="fig|1538.10.peg.3440"/>
<accession>A0A168LRE4</accession>
<proteinExistence type="predicted"/>
<reference evidence="1 2" key="1">
    <citation type="journal article" date="2015" name="Biotechnol. Bioeng.">
        <title>Genome sequence and phenotypic characterization of Caulobacter segnis.</title>
        <authorList>
            <person name="Patel S."/>
            <person name="Fletcher B."/>
            <person name="Scott D.C."/>
            <person name="Ely B."/>
        </authorList>
    </citation>
    <scope>NUCLEOTIDE SEQUENCE [LARGE SCALE GENOMIC DNA]</scope>
    <source>
        <strain evidence="1 2">ERI-2</strain>
    </source>
</reference>
<evidence type="ECO:0000313" key="1">
    <source>
        <dbReference type="EMBL" id="OAA83594.1"/>
    </source>
</evidence>
<sequence length="39" mass="4305">MKIKAAVVHENNFGGVMSDGTKRLSQNGQEISSFFGQYK</sequence>
<dbReference type="AlphaFoldDB" id="A0A168LRE4"/>
<dbReference type="Proteomes" id="UP000077407">
    <property type="component" value="Unassembled WGS sequence"/>
</dbReference>
<evidence type="ECO:0000313" key="2">
    <source>
        <dbReference type="Proteomes" id="UP000077407"/>
    </source>
</evidence>
<gene>
    <name evidence="1" type="ORF">WY13_03381</name>
</gene>
<comment type="caution">
    <text evidence="1">The sequence shown here is derived from an EMBL/GenBank/DDBJ whole genome shotgun (WGS) entry which is preliminary data.</text>
</comment>
<organism evidence="1 2">
    <name type="scientific">Clostridium ljungdahlii</name>
    <dbReference type="NCBI Taxonomy" id="1538"/>
    <lineage>
        <taxon>Bacteria</taxon>
        <taxon>Bacillati</taxon>
        <taxon>Bacillota</taxon>
        <taxon>Clostridia</taxon>
        <taxon>Eubacteriales</taxon>
        <taxon>Clostridiaceae</taxon>
        <taxon>Clostridium</taxon>
    </lineage>
</organism>
<protein>
    <submittedName>
        <fullName evidence="1">Uncharacterized protein</fullName>
    </submittedName>
</protein>
<name>A0A168LRE4_9CLOT</name>